<dbReference type="RefSeq" id="XP_033391991.1">
    <property type="nucleotide sequence ID" value="XM_033535375.1"/>
</dbReference>
<evidence type="ECO:0008006" key="4">
    <source>
        <dbReference type="Google" id="ProtNLM"/>
    </source>
</evidence>
<organism evidence="2 3">
    <name type="scientific">Aplosporella prunicola CBS 121167</name>
    <dbReference type="NCBI Taxonomy" id="1176127"/>
    <lineage>
        <taxon>Eukaryota</taxon>
        <taxon>Fungi</taxon>
        <taxon>Dikarya</taxon>
        <taxon>Ascomycota</taxon>
        <taxon>Pezizomycotina</taxon>
        <taxon>Dothideomycetes</taxon>
        <taxon>Dothideomycetes incertae sedis</taxon>
        <taxon>Botryosphaeriales</taxon>
        <taxon>Aplosporellaceae</taxon>
        <taxon>Aplosporella</taxon>
    </lineage>
</organism>
<keyword evidence="1" id="KW-0732">Signal</keyword>
<evidence type="ECO:0000313" key="3">
    <source>
        <dbReference type="Proteomes" id="UP000799438"/>
    </source>
</evidence>
<accession>A0A6A6AYK8</accession>
<proteinExistence type="predicted"/>
<keyword evidence="3" id="KW-1185">Reference proteome</keyword>
<feature type="chain" id="PRO_5025618076" description="Ecp2 effector protein domain-containing protein" evidence="1">
    <location>
        <begin position="20"/>
        <end position="135"/>
    </location>
</feature>
<protein>
    <recommendedName>
        <fullName evidence="4">Ecp2 effector protein domain-containing protein</fullName>
    </recommendedName>
</protein>
<sequence>MPSLSKTLALLLAATFAVASPAPDFDSSGFEYGAHCEASGGSPKTKDVTDAINKLRGDGGNCRIGNGGKSHCSTYKSSGTASISICGELDDGVACKKAAEYANDVQQLCVQQGHTDLVGGTFWVNKNVKVIVAHS</sequence>
<dbReference type="Proteomes" id="UP000799438">
    <property type="component" value="Unassembled WGS sequence"/>
</dbReference>
<name>A0A6A6AYK8_9PEZI</name>
<dbReference type="AlphaFoldDB" id="A0A6A6AYK8"/>
<dbReference type="EMBL" id="ML995526">
    <property type="protein sequence ID" value="KAF2136273.1"/>
    <property type="molecule type" value="Genomic_DNA"/>
</dbReference>
<evidence type="ECO:0000256" key="1">
    <source>
        <dbReference type="SAM" id="SignalP"/>
    </source>
</evidence>
<evidence type="ECO:0000313" key="2">
    <source>
        <dbReference type="EMBL" id="KAF2136273.1"/>
    </source>
</evidence>
<dbReference type="OrthoDB" id="4233498at2759"/>
<reference evidence="2" key="1">
    <citation type="journal article" date="2020" name="Stud. Mycol.">
        <title>101 Dothideomycetes genomes: a test case for predicting lifestyles and emergence of pathogens.</title>
        <authorList>
            <person name="Haridas S."/>
            <person name="Albert R."/>
            <person name="Binder M."/>
            <person name="Bloem J."/>
            <person name="Labutti K."/>
            <person name="Salamov A."/>
            <person name="Andreopoulos B."/>
            <person name="Baker S."/>
            <person name="Barry K."/>
            <person name="Bills G."/>
            <person name="Bluhm B."/>
            <person name="Cannon C."/>
            <person name="Castanera R."/>
            <person name="Culley D."/>
            <person name="Daum C."/>
            <person name="Ezra D."/>
            <person name="Gonzalez J."/>
            <person name="Henrissat B."/>
            <person name="Kuo A."/>
            <person name="Liang C."/>
            <person name="Lipzen A."/>
            <person name="Lutzoni F."/>
            <person name="Magnuson J."/>
            <person name="Mondo S."/>
            <person name="Nolan M."/>
            <person name="Ohm R."/>
            <person name="Pangilinan J."/>
            <person name="Park H.-J."/>
            <person name="Ramirez L."/>
            <person name="Alfaro M."/>
            <person name="Sun H."/>
            <person name="Tritt A."/>
            <person name="Yoshinaga Y."/>
            <person name="Zwiers L.-H."/>
            <person name="Turgeon B."/>
            <person name="Goodwin S."/>
            <person name="Spatafora J."/>
            <person name="Crous P."/>
            <person name="Grigoriev I."/>
        </authorList>
    </citation>
    <scope>NUCLEOTIDE SEQUENCE</scope>
    <source>
        <strain evidence="2">CBS 121167</strain>
    </source>
</reference>
<feature type="signal peptide" evidence="1">
    <location>
        <begin position="1"/>
        <end position="19"/>
    </location>
</feature>
<gene>
    <name evidence="2" type="ORF">K452DRAFT_138685</name>
</gene>
<dbReference type="GeneID" id="54292869"/>